<evidence type="ECO:0000313" key="2">
    <source>
        <dbReference type="EMBL" id="GFO33271.1"/>
    </source>
</evidence>
<protein>
    <submittedName>
        <fullName evidence="2">Uncharacterized protein</fullName>
    </submittedName>
</protein>
<evidence type="ECO:0000313" key="3">
    <source>
        <dbReference type="Proteomes" id="UP000735302"/>
    </source>
</evidence>
<accession>A0AAV4CMU0</accession>
<organism evidence="2 3">
    <name type="scientific">Plakobranchus ocellatus</name>
    <dbReference type="NCBI Taxonomy" id="259542"/>
    <lineage>
        <taxon>Eukaryota</taxon>
        <taxon>Metazoa</taxon>
        <taxon>Spiralia</taxon>
        <taxon>Lophotrochozoa</taxon>
        <taxon>Mollusca</taxon>
        <taxon>Gastropoda</taxon>
        <taxon>Heterobranchia</taxon>
        <taxon>Euthyneura</taxon>
        <taxon>Panpulmonata</taxon>
        <taxon>Sacoglossa</taxon>
        <taxon>Placobranchoidea</taxon>
        <taxon>Plakobranchidae</taxon>
        <taxon>Plakobranchus</taxon>
    </lineage>
</organism>
<dbReference type="Proteomes" id="UP000735302">
    <property type="component" value="Unassembled WGS sequence"/>
</dbReference>
<reference evidence="2 3" key="1">
    <citation type="journal article" date="2021" name="Elife">
        <title>Chloroplast acquisition without the gene transfer in kleptoplastic sea slugs, Plakobranchus ocellatus.</title>
        <authorList>
            <person name="Maeda T."/>
            <person name="Takahashi S."/>
            <person name="Yoshida T."/>
            <person name="Shimamura S."/>
            <person name="Takaki Y."/>
            <person name="Nagai Y."/>
            <person name="Toyoda A."/>
            <person name="Suzuki Y."/>
            <person name="Arimoto A."/>
            <person name="Ishii H."/>
            <person name="Satoh N."/>
            <person name="Nishiyama T."/>
            <person name="Hasebe M."/>
            <person name="Maruyama T."/>
            <person name="Minagawa J."/>
            <person name="Obokata J."/>
            <person name="Shigenobu S."/>
        </authorList>
    </citation>
    <scope>NUCLEOTIDE SEQUENCE [LARGE SCALE GENOMIC DNA]</scope>
</reference>
<evidence type="ECO:0000256" key="1">
    <source>
        <dbReference type="SAM" id="MobiDB-lite"/>
    </source>
</evidence>
<dbReference type="EMBL" id="BLXT01006766">
    <property type="protein sequence ID" value="GFO33271.1"/>
    <property type="molecule type" value="Genomic_DNA"/>
</dbReference>
<feature type="region of interest" description="Disordered" evidence="1">
    <location>
        <begin position="1"/>
        <end position="33"/>
    </location>
</feature>
<comment type="caution">
    <text evidence="2">The sequence shown here is derived from an EMBL/GenBank/DDBJ whole genome shotgun (WGS) entry which is preliminary data.</text>
</comment>
<sequence>MRLEPENSWPTEEEEEEEVVEDGVDEDDEAEAVHSSAEFIVEVEPLLLLLELLDLPEPLLDRNRSMVNVRIAAGGPSI</sequence>
<dbReference type="AlphaFoldDB" id="A0AAV4CMU0"/>
<feature type="compositionally biased region" description="Acidic residues" evidence="1">
    <location>
        <begin position="11"/>
        <end position="30"/>
    </location>
</feature>
<proteinExistence type="predicted"/>
<name>A0AAV4CMU0_9GAST</name>
<gene>
    <name evidence="2" type="ORF">PoB_005977600</name>
</gene>
<keyword evidence="3" id="KW-1185">Reference proteome</keyword>